<dbReference type="RefSeq" id="WP_252853445.1">
    <property type="nucleotide sequence ID" value="NZ_JAMXLR010000055.1"/>
</dbReference>
<comment type="caution">
    <text evidence="1">The sequence shown here is derived from an EMBL/GenBank/DDBJ whole genome shotgun (WGS) entry which is preliminary data.</text>
</comment>
<evidence type="ECO:0000313" key="1">
    <source>
        <dbReference type="EMBL" id="MCO6045329.1"/>
    </source>
</evidence>
<gene>
    <name evidence="1" type="ORF">NG895_15565</name>
</gene>
<dbReference type="PROSITE" id="PS51354">
    <property type="entry name" value="GLUTAREDOXIN_2"/>
    <property type="match status" value="1"/>
</dbReference>
<dbReference type="SUPFAM" id="SSF52833">
    <property type="entry name" value="Thioredoxin-like"/>
    <property type="match status" value="1"/>
</dbReference>
<dbReference type="Proteomes" id="UP001155241">
    <property type="component" value="Unassembled WGS sequence"/>
</dbReference>
<keyword evidence="2" id="KW-1185">Reference proteome</keyword>
<organism evidence="1 2">
    <name type="scientific">Aeoliella straminimaris</name>
    <dbReference type="NCBI Taxonomy" id="2954799"/>
    <lineage>
        <taxon>Bacteria</taxon>
        <taxon>Pseudomonadati</taxon>
        <taxon>Planctomycetota</taxon>
        <taxon>Planctomycetia</taxon>
        <taxon>Pirellulales</taxon>
        <taxon>Lacipirellulaceae</taxon>
        <taxon>Aeoliella</taxon>
    </lineage>
</organism>
<accession>A0A9X2JJS3</accession>
<dbReference type="Pfam" id="PF05768">
    <property type="entry name" value="Glrx-like"/>
    <property type="match status" value="1"/>
</dbReference>
<dbReference type="AlphaFoldDB" id="A0A9X2JJS3"/>
<dbReference type="EMBL" id="JAMXLR010000055">
    <property type="protein sequence ID" value="MCO6045329.1"/>
    <property type="molecule type" value="Genomic_DNA"/>
</dbReference>
<dbReference type="Gene3D" id="3.40.30.10">
    <property type="entry name" value="Glutaredoxin"/>
    <property type="match status" value="1"/>
</dbReference>
<proteinExistence type="predicted"/>
<dbReference type="InterPro" id="IPR036249">
    <property type="entry name" value="Thioredoxin-like_sf"/>
</dbReference>
<protein>
    <submittedName>
        <fullName evidence="1">Glutaredoxin family protein</fullName>
    </submittedName>
</protein>
<name>A0A9X2JJS3_9BACT</name>
<dbReference type="InterPro" id="IPR008554">
    <property type="entry name" value="Glutaredoxin-like"/>
</dbReference>
<reference evidence="1" key="1">
    <citation type="submission" date="2022-06" db="EMBL/GenBank/DDBJ databases">
        <title>Aeoliella straminimaris, a novel planctomycete from sediments.</title>
        <authorList>
            <person name="Vitorino I.R."/>
            <person name="Lage O.M."/>
        </authorList>
    </citation>
    <scope>NUCLEOTIDE SEQUENCE</scope>
    <source>
        <strain evidence="1">ICT_H6.2</strain>
    </source>
</reference>
<evidence type="ECO:0000313" key="2">
    <source>
        <dbReference type="Proteomes" id="UP001155241"/>
    </source>
</evidence>
<sequence length="76" mass="8675">MKFELYTRDGCHLCDDAHQLLRSHGIEPTLTDIDERPELLAKYNTCVPVVVVDGKVRFRGRIDPVLLERLLQKNGG</sequence>